<dbReference type="SUPFAM" id="SSF52949">
    <property type="entry name" value="Macro domain-like"/>
    <property type="match status" value="1"/>
</dbReference>
<dbReference type="Proteomes" id="UP000789739">
    <property type="component" value="Unassembled WGS sequence"/>
</dbReference>
<reference evidence="12" key="1">
    <citation type="submission" date="2021-06" db="EMBL/GenBank/DDBJ databases">
        <authorList>
            <person name="Kallberg Y."/>
            <person name="Tangrot J."/>
            <person name="Rosling A."/>
        </authorList>
    </citation>
    <scope>NUCLEOTIDE SEQUENCE</scope>
    <source>
        <strain evidence="12">BR232B</strain>
    </source>
</reference>
<dbReference type="SUPFAM" id="SSF52540">
    <property type="entry name" value="P-loop containing nucleoside triphosphate hydrolases"/>
    <property type="match status" value="1"/>
</dbReference>
<dbReference type="EC" id="2.7.1.12" evidence="3"/>
<comment type="caution">
    <text evidence="12">The sequence shown here is derived from an EMBL/GenBank/DDBJ whole genome shotgun (WGS) entry which is preliminary data.</text>
</comment>
<dbReference type="GO" id="GO:0046316">
    <property type="term" value="F:gluconokinase activity"/>
    <property type="evidence" value="ECO:0007669"/>
    <property type="project" value="UniProtKB-EC"/>
</dbReference>
<comment type="pathway">
    <text evidence="1">Carbohydrate acid metabolism; D-gluconate degradation.</text>
</comment>
<dbReference type="PANTHER" id="PTHR35596">
    <property type="entry name" value="DUF2263 DOMAIN-CONTAINING PROTEIN"/>
    <property type="match status" value="1"/>
</dbReference>
<dbReference type="FunFam" id="3.40.50.300:FF:000522">
    <property type="entry name" value="Gluconokinase"/>
    <property type="match status" value="1"/>
</dbReference>
<dbReference type="Pfam" id="PF10021">
    <property type="entry name" value="PARG_cat_microb"/>
    <property type="match status" value="1"/>
</dbReference>
<dbReference type="Gene3D" id="3.40.220.10">
    <property type="entry name" value="Leucine Aminopeptidase, subunit E, domain 1"/>
    <property type="match status" value="1"/>
</dbReference>
<evidence type="ECO:0000256" key="7">
    <source>
        <dbReference type="ARBA" id="ARBA00022840"/>
    </source>
</evidence>
<evidence type="ECO:0000256" key="4">
    <source>
        <dbReference type="ARBA" id="ARBA00022679"/>
    </source>
</evidence>
<protein>
    <recommendedName>
        <fullName evidence="3">gluconokinase</fullName>
        <ecNumber evidence="3">2.7.1.12</ecNumber>
    </recommendedName>
    <alternativeName>
        <fullName evidence="8">Gluconate kinase</fullName>
    </alternativeName>
</protein>
<dbReference type="InterPro" id="IPR006001">
    <property type="entry name" value="Therm_gnt_kin"/>
</dbReference>
<evidence type="ECO:0000313" key="13">
    <source>
        <dbReference type="Proteomes" id="UP000789739"/>
    </source>
</evidence>
<dbReference type="AlphaFoldDB" id="A0A9N9G732"/>
<keyword evidence="5" id="KW-0547">Nucleotide-binding</keyword>
<evidence type="ECO:0000256" key="6">
    <source>
        <dbReference type="ARBA" id="ARBA00022777"/>
    </source>
</evidence>
<evidence type="ECO:0000313" key="12">
    <source>
        <dbReference type="EMBL" id="CAG8581626.1"/>
    </source>
</evidence>
<keyword evidence="13" id="KW-1185">Reference proteome</keyword>
<keyword evidence="7" id="KW-0067">ATP-binding</keyword>
<name>A0A9N9G732_9GLOM</name>
<dbReference type="GO" id="GO:0005524">
    <property type="term" value="F:ATP binding"/>
    <property type="evidence" value="ECO:0007669"/>
    <property type="project" value="UniProtKB-KW"/>
</dbReference>
<feature type="compositionally biased region" description="Low complexity" evidence="10">
    <location>
        <begin position="506"/>
        <end position="519"/>
    </location>
</feature>
<feature type="region of interest" description="Disordered" evidence="10">
    <location>
        <begin position="482"/>
        <end position="519"/>
    </location>
</feature>
<dbReference type="InterPro" id="IPR043472">
    <property type="entry name" value="Macro_dom-like"/>
</dbReference>
<evidence type="ECO:0000256" key="8">
    <source>
        <dbReference type="ARBA" id="ARBA00029835"/>
    </source>
</evidence>
<keyword evidence="6" id="KW-0418">Kinase</keyword>
<comment type="catalytic activity">
    <reaction evidence="9">
        <text>D-gluconate + ATP = 6-phospho-D-gluconate + ADP + H(+)</text>
        <dbReference type="Rhea" id="RHEA:19433"/>
        <dbReference type="ChEBI" id="CHEBI:15378"/>
        <dbReference type="ChEBI" id="CHEBI:18391"/>
        <dbReference type="ChEBI" id="CHEBI:30616"/>
        <dbReference type="ChEBI" id="CHEBI:58759"/>
        <dbReference type="ChEBI" id="CHEBI:456216"/>
        <dbReference type="EC" id="2.7.1.12"/>
    </reaction>
</comment>
<dbReference type="CDD" id="cd02021">
    <property type="entry name" value="GntK"/>
    <property type="match status" value="1"/>
</dbReference>
<proteinExistence type="inferred from homology"/>
<dbReference type="EMBL" id="CAJVPI010000909">
    <property type="protein sequence ID" value="CAG8581626.1"/>
    <property type="molecule type" value="Genomic_DNA"/>
</dbReference>
<feature type="compositionally biased region" description="Basic and acidic residues" evidence="10">
    <location>
        <begin position="482"/>
        <end position="504"/>
    </location>
</feature>
<dbReference type="NCBIfam" id="TIGR02452">
    <property type="entry name" value="TIGR02452 family protein"/>
    <property type="match status" value="1"/>
</dbReference>
<dbReference type="PANTHER" id="PTHR35596:SF1">
    <property type="entry name" value="MICROBIAL-TYPE PARG CATALYTIC DOMAIN-CONTAINING PROTEIN"/>
    <property type="match status" value="1"/>
</dbReference>
<dbReference type="Pfam" id="PF01202">
    <property type="entry name" value="SKI"/>
    <property type="match status" value="1"/>
</dbReference>
<dbReference type="OrthoDB" id="9985428at2759"/>
<sequence length="519" mass="58713">MDEEILSNVKAPTTAFFLMGVSASGKSSIGKILSEKLALSFIDGDDLHPQSNIQKMSSGIPLKDADRLPWLEAVRQQTLTNMNDGEHTFVACSALKKKYRDFLRDMPDTNVWFIYLKGNMKVLKARMDKRKGHFMKPSMLKSQFEALEEPNREEDRIIVVNVDDRTIDETVNHIANILHPIIGYARMQRFRVTVQRETIEAIRTLQYSTDTGKLVQLDESKLAAEIEKAALYQDASIITREVILEKQDTPVVTVVNGDCLVEALELKKKGFNPIVLNMACPTVPGGGYGHGAGAQEENLFRRTNLFRYHEPKRKEWYPLPQTGGIYCPNAIVIRNSEQLAYGWLEEPETMSFVAVAAVRRPKIIRGRFGEPTLTDQNKALTRDKIKAILNIGLDNGHDAIVLSAFGCGAFCNPPTTVAQLFWEVISSKYAGGEEQPKTYRHIVFAIFDDHNANRRHNDEGNLLPFQRRFAEGLGGPDRIVVHREEKEDQGRNHKETNQRGEKNNGKRNSNSFFSRRPSK</sequence>
<evidence type="ECO:0000256" key="1">
    <source>
        <dbReference type="ARBA" id="ARBA00004875"/>
    </source>
</evidence>
<dbReference type="Gene3D" id="3.40.50.300">
    <property type="entry name" value="P-loop containing nucleotide triphosphate hydrolases"/>
    <property type="match status" value="1"/>
</dbReference>
<dbReference type="InterPro" id="IPR031322">
    <property type="entry name" value="Shikimate/glucono_kinase"/>
</dbReference>
<feature type="domain" description="Microbial-type PARG catalytic" evidence="11">
    <location>
        <begin position="196"/>
        <end position="335"/>
    </location>
</feature>
<keyword evidence="4" id="KW-0808">Transferase</keyword>
<dbReference type="InterPro" id="IPR027417">
    <property type="entry name" value="P-loop_NTPase"/>
</dbReference>
<gene>
    <name evidence="12" type="ORF">PBRASI_LOCUS6649</name>
</gene>
<dbReference type="InterPro" id="IPR019261">
    <property type="entry name" value="PARG_cat_microbial"/>
</dbReference>
<dbReference type="NCBIfam" id="TIGR01313">
    <property type="entry name" value="therm_gnt_kin"/>
    <property type="match status" value="1"/>
</dbReference>
<evidence type="ECO:0000256" key="3">
    <source>
        <dbReference type="ARBA" id="ARBA00012054"/>
    </source>
</evidence>
<dbReference type="GO" id="GO:0005975">
    <property type="term" value="P:carbohydrate metabolic process"/>
    <property type="evidence" value="ECO:0007669"/>
    <property type="project" value="InterPro"/>
</dbReference>
<organism evidence="12 13">
    <name type="scientific">Paraglomus brasilianum</name>
    <dbReference type="NCBI Taxonomy" id="144538"/>
    <lineage>
        <taxon>Eukaryota</taxon>
        <taxon>Fungi</taxon>
        <taxon>Fungi incertae sedis</taxon>
        <taxon>Mucoromycota</taxon>
        <taxon>Glomeromycotina</taxon>
        <taxon>Glomeromycetes</taxon>
        <taxon>Paraglomerales</taxon>
        <taxon>Paraglomeraceae</taxon>
        <taxon>Paraglomus</taxon>
    </lineage>
</organism>
<comment type="similarity">
    <text evidence="2">Belongs to the gluconokinase GntK/GntV family.</text>
</comment>
<evidence type="ECO:0000259" key="11">
    <source>
        <dbReference type="Pfam" id="PF10021"/>
    </source>
</evidence>
<dbReference type="InterPro" id="IPR012664">
    <property type="entry name" value="CHP02452"/>
</dbReference>
<evidence type="ECO:0000256" key="5">
    <source>
        <dbReference type="ARBA" id="ARBA00022741"/>
    </source>
</evidence>
<accession>A0A9N9G732</accession>
<evidence type="ECO:0000256" key="9">
    <source>
        <dbReference type="ARBA" id="ARBA00048090"/>
    </source>
</evidence>
<evidence type="ECO:0000256" key="2">
    <source>
        <dbReference type="ARBA" id="ARBA00008420"/>
    </source>
</evidence>
<evidence type="ECO:0000256" key="10">
    <source>
        <dbReference type="SAM" id="MobiDB-lite"/>
    </source>
</evidence>